<gene>
    <name evidence="2" type="ORF">FHR87_003417</name>
</gene>
<reference evidence="2 3" key="1">
    <citation type="submission" date="2020-08" db="EMBL/GenBank/DDBJ databases">
        <title>Genomic Encyclopedia of Type Strains, Phase III (KMG-III): the genomes of soil and plant-associated and newly described type strains.</title>
        <authorList>
            <person name="Whitman W."/>
        </authorList>
    </citation>
    <scope>NUCLEOTIDE SEQUENCE [LARGE SCALE GENOMIC DNA]</scope>
    <source>
        <strain evidence="2 3">CECT 4462</strain>
    </source>
</reference>
<sequence>MPYALFVASAAFLASIIIAPFMTDEKTASQAHATTYALQEHRSGIVFAADTAEFTHLSQETQRWTF</sequence>
<keyword evidence="1" id="KW-0732">Signal</keyword>
<evidence type="ECO:0000313" key="2">
    <source>
        <dbReference type="EMBL" id="MBB3104988.1"/>
    </source>
</evidence>
<dbReference type="AlphaFoldDB" id="A0A839T7C8"/>
<protein>
    <submittedName>
        <fullName evidence="2">Polyisoprenoid-binding protein YceI</fullName>
    </submittedName>
</protein>
<keyword evidence="3" id="KW-1185">Reference proteome</keyword>
<feature type="signal peptide" evidence="1">
    <location>
        <begin position="1"/>
        <end position="19"/>
    </location>
</feature>
<accession>A0A839T7C8</accession>
<dbReference type="Proteomes" id="UP000549250">
    <property type="component" value="Unassembled WGS sequence"/>
</dbReference>
<organism evidence="2 3">
    <name type="scientific">Azomonas macrocytogenes</name>
    <name type="common">Azotobacter macrocytogenes</name>
    <dbReference type="NCBI Taxonomy" id="69962"/>
    <lineage>
        <taxon>Bacteria</taxon>
        <taxon>Pseudomonadati</taxon>
        <taxon>Pseudomonadota</taxon>
        <taxon>Gammaproteobacteria</taxon>
        <taxon>Pseudomonadales</taxon>
        <taxon>Pseudomonadaceae</taxon>
        <taxon>Azomonas</taxon>
    </lineage>
</organism>
<proteinExistence type="predicted"/>
<evidence type="ECO:0000256" key="1">
    <source>
        <dbReference type="SAM" id="SignalP"/>
    </source>
</evidence>
<evidence type="ECO:0000313" key="3">
    <source>
        <dbReference type="Proteomes" id="UP000549250"/>
    </source>
</evidence>
<dbReference type="EMBL" id="JACHXI010000022">
    <property type="protein sequence ID" value="MBB3104988.1"/>
    <property type="molecule type" value="Genomic_DNA"/>
</dbReference>
<comment type="caution">
    <text evidence="2">The sequence shown here is derived from an EMBL/GenBank/DDBJ whole genome shotgun (WGS) entry which is preliminary data.</text>
</comment>
<name>A0A839T7C8_AZOMA</name>
<dbReference type="RefSeq" id="WP_183167837.1">
    <property type="nucleotide sequence ID" value="NZ_JACHXI010000022.1"/>
</dbReference>
<feature type="chain" id="PRO_5032565466" evidence="1">
    <location>
        <begin position="20"/>
        <end position="66"/>
    </location>
</feature>